<protein>
    <recommendedName>
        <fullName evidence="2">Thioesterase TesA</fullName>
    </recommendedName>
</protein>
<dbReference type="InterPro" id="IPR001031">
    <property type="entry name" value="Thioesterase"/>
</dbReference>
<dbReference type="KEGG" id="mshg:MSG_03378"/>
<reference evidence="7" key="1">
    <citation type="submission" date="2017-06" db="EMBL/GenBank/DDBJ databases">
        <title>Complete Genome Sequence of Mycobacterium shigaense.</title>
        <authorList>
            <person name="Fukano H."/>
            <person name="Yoshida M."/>
            <person name="Kazumi Y."/>
            <person name="Ogura Y."/>
            <person name="Mitarai S."/>
            <person name="Hayashi T."/>
            <person name="Hoshino Y."/>
        </authorList>
    </citation>
    <scope>NUCLEOTIDE SEQUENCE [LARGE SCALE GENOMIC DNA]</scope>
    <source>
        <strain evidence="7">UN-152</strain>
    </source>
</reference>
<gene>
    <name evidence="6" type="ORF">MSG_03378</name>
</gene>
<sequence length="253" mass="27378">MRFQELVSMSSTFPSWIKRIPGRSAGSAGAIVVFPHAGAAAASYRVLAGALAAGADIYIVQYPQRADRITEPAHETVHELALDLFEAGPWGSLAPLQLFGHSMGAVVAFEFARVAEEHGVRVRKLWASAGPPPCVVADMPELPTSNDEVLAELADLGGTDPELLADDEFSELLATAMRADYQAFNRYEPSPDIRVDADIHVLGGRDDHRIAVEVLRLWARHTTGAFELSLYDGGHFYLYDHVEAIAALVNADA</sequence>
<evidence type="ECO:0000313" key="7">
    <source>
        <dbReference type="Proteomes" id="UP000217736"/>
    </source>
</evidence>
<feature type="domain" description="Thioesterase" evidence="5">
    <location>
        <begin position="31"/>
        <end position="251"/>
    </location>
</feature>
<dbReference type="InterPro" id="IPR029058">
    <property type="entry name" value="AB_hydrolase_fold"/>
</dbReference>
<dbReference type="EMBL" id="AP018164">
    <property type="protein sequence ID" value="BAX93513.1"/>
    <property type="molecule type" value="Genomic_DNA"/>
</dbReference>
<accession>A0A1Z4EKJ8</accession>
<organism evidence="6 7">
    <name type="scientific">Mycobacterium shigaense</name>
    <dbReference type="NCBI Taxonomy" id="722731"/>
    <lineage>
        <taxon>Bacteria</taxon>
        <taxon>Bacillati</taxon>
        <taxon>Actinomycetota</taxon>
        <taxon>Actinomycetes</taxon>
        <taxon>Mycobacteriales</taxon>
        <taxon>Mycobacteriaceae</taxon>
        <taxon>Mycobacterium</taxon>
        <taxon>Mycobacterium simiae complex</taxon>
    </lineage>
</organism>
<dbReference type="GO" id="GO:0008610">
    <property type="term" value="P:lipid biosynthetic process"/>
    <property type="evidence" value="ECO:0007669"/>
    <property type="project" value="TreeGrafter"/>
</dbReference>
<evidence type="ECO:0000313" key="6">
    <source>
        <dbReference type="EMBL" id="BAX93513.1"/>
    </source>
</evidence>
<evidence type="ECO:0000256" key="3">
    <source>
        <dbReference type="ARBA" id="ARBA00023026"/>
    </source>
</evidence>
<name>A0A1Z4EKJ8_9MYCO</name>
<dbReference type="InterPro" id="IPR012223">
    <property type="entry name" value="TEII"/>
</dbReference>
<dbReference type="Pfam" id="PF00975">
    <property type="entry name" value="Thioesterase"/>
    <property type="match status" value="1"/>
</dbReference>
<dbReference type="SUPFAM" id="SSF53474">
    <property type="entry name" value="alpha/beta-Hydrolases"/>
    <property type="match status" value="1"/>
</dbReference>
<dbReference type="AlphaFoldDB" id="A0A1Z4EKJ8"/>
<comment type="similarity">
    <text evidence="1">Belongs to the thioesterase family.</text>
</comment>
<evidence type="ECO:0000256" key="4">
    <source>
        <dbReference type="ARBA" id="ARBA00024293"/>
    </source>
</evidence>
<proteinExistence type="inferred from homology"/>
<dbReference type="PANTHER" id="PTHR11487:SF0">
    <property type="entry name" value="S-ACYL FATTY ACID SYNTHASE THIOESTERASE, MEDIUM CHAIN"/>
    <property type="match status" value="1"/>
</dbReference>
<evidence type="ECO:0000259" key="5">
    <source>
        <dbReference type="Pfam" id="PF00975"/>
    </source>
</evidence>
<evidence type="ECO:0000256" key="1">
    <source>
        <dbReference type="ARBA" id="ARBA00007169"/>
    </source>
</evidence>
<dbReference type="Gene3D" id="3.40.50.1820">
    <property type="entry name" value="alpha/beta hydrolase"/>
    <property type="match status" value="1"/>
</dbReference>
<comment type="catalytic activity">
    <reaction evidence="4">
        <text>a fatty acyl-CoA + H2O = a fatty acid + CoA + H(+)</text>
        <dbReference type="Rhea" id="RHEA:16781"/>
        <dbReference type="ChEBI" id="CHEBI:15377"/>
        <dbReference type="ChEBI" id="CHEBI:15378"/>
        <dbReference type="ChEBI" id="CHEBI:28868"/>
        <dbReference type="ChEBI" id="CHEBI:57287"/>
        <dbReference type="ChEBI" id="CHEBI:77636"/>
    </reaction>
</comment>
<keyword evidence="7" id="KW-1185">Reference proteome</keyword>
<evidence type="ECO:0000256" key="2">
    <source>
        <dbReference type="ARBA" id="ARBA00015007"/>
    </source>
</evidence>
<keyword evidence="3" id="KW-0843">Virulence</keyword>
<dbReference type="Proteomes" id="UP000217736">
    <property type="component" value="Chromosome"/>
</dbReference>
<dbReference type="PANTHER" id="PTHR11487">
    <property type="entry name" value="THIOESTERASE"/>
    <property type="match status" value="1"/>
</dbReference>